<dbReference type="GO" id="GO:0008375">
    <property type="term" value="F:acetylglucosaminyltransferase activity"/>
    <property type="evidence" value="ECO:0007669"/>
    <property type="project" value="TreeGrafter"/>
</dbReference>
<dbReference type="PANTHER" id="PTHR12062">
    <property type="entry name" value="N-ACETYLGLUCOSAMINYLTRANSFERASE VI"/>
    <property type="match status" value="1"/>
</dbReference>
<evidence type="ECO:0000256" key="1">
    <source>
        <dbReference type="SAM" id="MobiDB-lite"/>
    </source>
</evidence>
<evidence type="ECO:0000313" key="3">
    <source>
        <dbReference type="Proteomes" id="UP000092124"/>
    </source>
</evidence>
<keyword evidence="3" id="KW-1185">Reference proteome</keyword>
<dbReference type="AlphaFoldDB" id="A0A1A6HCN7"/>
<proteinExistence type="predicted"/>
<dbReference type="PANTHER" id="PTHR12062:SF11">
    <property type="entry name" value="ALPHA-1,3-MANNOSYL-GLYCOPROTEIN 4-BETA-N-ACETYLGLUCOSAMINYLTRANSFERASE-LIKE PROTEIN MGAT4E"/>
    <property type="match status" value="1"/>
</dbReference>
<accession>A0A1A6HCN7</accession>
<gene>
    <name evidence="2" type="ORF">A6R68_14025</name>
</gene>
<evidence type="ECO:0000313" key="2">
    <source>
        <dbReference type="EMBL" id="OBS75397.1"/>
    </source>
</evidence>
<sequence length="248" mass="27298">MSPRQALPQSYSPKPSLLLESAELSHFTFENKTLTAQEKGPHGPDVLPGVVFTDMRLSGVYSPQEAYTLDESFFWTYNVSTGNYLTVILNHPANLNRVQVRTGAIIDGKHILEKGQVELGYQPEGIPPDCTSFTLLGRLVQGQMDQIILKSTGYQALVPDEESSASTFGLPHKPCLLGLKRESQTGPGIKPTPVTPTTTTGIINPPYTNWEQTLESQGLDSGLFPFPLTKKTIPFDTNNHRSHKPTLH</sequence>
<reference evidence="2 3" key="1">
    <citation type="submission" date="2016-06" db="EMBL/GenBank/DDBJ databases">
        <title>The Draft Genome Sequence and Annotation of the Desert Woodrat Neotoma lepida.</title>
        <authorList>
            <person name="Campbell M."/>
            <person name="Oakeson K.F."/>
            <person name="Yandell M."/>
            <person name="Halpert J.R."/>
            <person name="Dearing D."/>
        </authorList>
    </citation>
    <scope>NUCLEOTIDE SEQUENCE [LARGE SCALE GENOMIC DNA]</scope>
    <source>
        <strain evidence="2">417</strain>
        <tissue evidence="2">Liver</tissue>
    </source>
</reference>
<comment type="caution">
    <text evidence="2">The sequence shown here is derived from an EMBL/GenBank/DDBJ whole genome shotgun (WGS) entry which is preliminary data.</text>
</comment>
<dbReference type="InterPro" id="IPR006759">
    <property type="entry name" value="Glyco_transf_54"/>
</dbReference>
<dbReference type="GO" id="GO:0006487">
    <property type="term" value="P:protein N-linked glycosylation"/>
    <property type="evidence" value="ECO:0007669"/>
    <property type="project" value="TreeGrafter"/>
</dbReference>
<dbReference type="Proteomes" id="UP000092124">
    <property type="component" value="Unassembled WGS sequence"/>
</dbReference>
<dbReference type="STRING" id="56216.A0A1A6HCN7"/>
<feature type="region of interest" description="Disordered" evidence="1">
    <location>
        <begin position="181"/>
        <end position="203"/>
    </location>
</feature>
<organism evidence="2 3">
    <name type="scientific">Neotoma lepida</name>
    <name type="common">Desert woodrat</name>
    <dbReference type="NCBI Taxonomy" id="56216"/>
    <lineage>
        <taxon>Eukaryota</taxon>
        <taxon>Metazoa</taxon>
        <taxon>Chordata</taxon>
        <taxon>Craniata</taxon>
        <taxon>Vertebrata</taxon>
        <taxon>Euteleostomi</taxon>
        <taxon>Mammalia</taxon>
        <taxon>Eutheria</taxon>
        <taxon>Euarchontoglires</taxon>
        <taxon>Glires</taxon>
        <taxon>Rodentia</taxon>
        <taxon>Myomorpha</taxon>
        <taxon>Muroidea</taxon>
        <taxon>Cricetidae</taxon>
        <taxon>Neotominae</taxon>
        <taxon>Neotoma</taxon>
    </lineage>
</organism>
<protein>
    <submittedName>
        <fullName evidence="2">Uncharacterized protein</fullName>
    </submittedName>
</protein>
<dbReference type="OrthoDB" id="2016523at2759"/>
<dbReference type="EMBL" id="LZPO01037266">
    <property type="protein sequence ID" value="OBS75397.1"/>
    <property type="molecule type" value="Genomic_DNA"/>
</dbReference>
<name>A0A1A6HCN7_NEOLE</name>
<feature type="compositionally biased region" description="Low complexity" evidence="1">
    <location>
        <begin position="185"/>
        <end position="203"/>
    </location>
</feature>